<dbReference type="Proteomes" id="UP000533637">
    <property type="component" value="Unassembled WGS sequence"/>
</dbReference>
<evidence type="ECO:0000256" key="1">
    <source>
        <dbReference type="SAM" id="Phobius"/>
    </source>
</evidence>
<keyword evidence="1" id="KW-0472">Membrane</keyword>
<gene>
    <name evidence="2" type="ORF">GGQ57_004006</name>
</gene>
<evidence type="ECO:0008006" key="4">
    <source>
        <dbReference type="Google" id="ProtNLM"/>
    </source>
</evidence>
<name>A0ABR6KRE7_9BACT</name>
<dbReference type="EMBL" id="JACHOC010000008">
    <property type="protein sequence ID" value="MBB4624082.1"/>
    <property type="molecule type" value="Genomic_DNA"/>
</dbReference>
<feature type="transmembrane region" description="Helical" evidence="1">
    <location>
        <begin position="6"/>
        <end position="23"/>
    </location>
</feature>
<evidence type="ECO:0000313" key="3">
    <source>
        <dbReference type="Proteomes" id="UP000533637"/>
    </source>
</evidence>
<accession>A0ABR6KRE7</accession>
<protein>
    <recommendedName>
        <fullName evidence="4">FeoB-associated Cys-rich membrane protein</fullName>
    </recommendedName>
</protein>
<comment type="caution">
    <text evidence="2">The sequence shown here is derived from an EMBL/GenBank/DDBJ whole genome shotgun (WGS) entry which is preliminary data.</text>
</comment>
<proteinExistence type="predicted"/>
<keyword evidence="1" id="KW-0812">Transmembrane</keyword>
<sequence>MWQEMTIWLIGIVVLFYIGKKYYNIFFQYKKGKDCGCSCKGCSLKSKKTHQAKYNKSSLYH</sequence>
<organism evidence="2 3">
    <name type="scientific">Parabacteroides faecis</name>
    <dbReference type="NCBI Taxonomy" id="1217282"/>
    <lineage>
        <taxon>Bacteria</taxon>
        <taxon>Pseudomonadati</taxon>
        <taxon>Bacteroidota</taxon>
        <taxon>Bacteroidia</taxon>
        <taxon>Bacteroidales</taxon>
        <taxon>Tannerellaceae</taxon>
        <taxon>Parabacteroides</taxon>
    </lineage>
</organism>
<keyword evidence="3" id="KW-1185">Reference proteome</keyword>
<dbReference type="RefSeq" id="WP_183671878.1">
    <property type="nucleotide sequence ID" value="NZ_BMPB01000011.1"/>
</dbReference>
<evidence type="ECO:0000313" key="2">
    <source>
        <dbReference type="EMBL" id="MBB4624082.1"/>
    </source>
</evidence>
<keyword evidence="1" id="KW-1133">Transmembrane helix</keyword>
<dbReference type="Pfam" id="PF12669">
    <property type="entry name" value="FeoB_associated"/>
    <property type="match status" value="1"/>
</dbReference>
<reference evidence="2 3" key="1">
    <citation type="submission" date="2020-08" db="EMBL/GenBank/DDBJ databases">
        <title>Genomic Encyclopedia of Type Strains, Phase IV (KMG-IV): sequencing the most valuable type-strain genomes for metagenomic binning, comparative biology and taxonomic classification.</title>
        <authorList>
            <person name="Goeker M."/>
        </authorList>
    </citation>
    <scope>NUCLEOTIDE SEQUENCE [LARGE SCALE GENOMIC DNA]</scope>
    <source>
        <strain evidence="2 3">DSM 102983</strain>
    </source>
</reference>